<keyword evidence="8" id="KW-0150">Chloroplast</keyword>
<keyword evidence="5 8" id="KW-0067">ATP-binding</keyword>
<feature type="transmembrane region" description="Helical" evidence="8">
    <location>
        <begin position="21"/>
        <end position="43"/>
    </location>
</feature>
<evidence type="ECO:0000256" key="6">
    <source>
        <dbReference type="ARBA" id="ARBA00022989"/>
    </source>
</evidence>
<keyword evidence="7 8" id="KW-0472">Membrane</keyword>
<comment type="caution">
    <text evidence="9">The sequence shown here is derived from an EMBL/GenBank/DDBJ whole genome shotgun (WGS) entry which is preliminary data.</text>
</comment>
<keyword evidence="3 8" id="KW-0812">Transmembrane</keyword>
<comment type="similarity">
    <text evidence="8">Belongs to the ADP/ATP translocase tlc family.</text>
</comment>
<accession>A0A426WYJ5</accession>
<evidence type="ECO:0000256" key="7">
    <source>
        <dbReference type="ARBA" id="ARBA00023136"/>
    </source>
</evidence>
<protein>
    <recommendedName>
        <fullName evidence="8">ADP,ATP carrier protein</fullName>
    </recommendedName>
</protein>
<dbReference type="PANTHER" id="PTHR31187">
    <property type="match status" value="1"/>
</dbReference>
<sequence length="82" mass="9122">MSVGFMMLLYTKLSNVLLKEALFYTVIVLFIAFFGAFEFITTVEEAKEFHPLFGLGATVALIFSGRTVKYFSNLRKTLGPGG</sequence>
<comment type="subcellular location">
    <subcellularLocation>
        <location evidence="1">Membrane</location>
        <topology evidence="1">Multi-pass membrane protein</topology>
    </subcellularLocation>
    <subcellularLocation>
        <location evidence="8">Plastid</location>
        <location evidence="8">Chloroplast membrane</location>
        <topology evidence="8">Multi-pass membrane protein</topology>
    </subcellularLocation>
</comment>
<evidence type="ECO:0000256" key="2">
    <source>
        <dbReference type="ARBA" id="ARBA00022448"/>
    </source>
</evidence>
<keyword evidence="8" id="KW-0934">Plastid</keyword>
<dbReference type="GO" id="GO:0031969">
    <property type="term" value="C:chloroplast membrane"/>
    <property type="evidence" value="ECO:0007669"/>
    <property type="project" value="UniProtKB-SubCell"/>
</dbReference>
<dbReference type="PANTHER" id="PTHR31187:SF13">
    <property type="entry name" value="ADP,ATP CARRIER PROTEIN 1, CHLOROPLASTIC"/>
    <property type="match status" value="1"/>
</dbReference>
<proteinExistence type="inferred from homology"/>
<evidence type="ECO:0000313" key="10">
    <source>
        <dbReference type="Proteomes" id="UP000287651"/>
    </source>
</evidence>
<reference evidence="9 10" key="1">
    <citation type="journal article" date="2014" name="Agronomy (Basel)">
        <title>A Draft Genome Sequence for Ensete ventricosum, the Drought-Tolerant Tree Against Hunger.</title>
        <authorList>
            <person name="Harrison J."/>
            <person name="Moore K.A."/>
            <person name="Paszkiewicz K."/>
            <person name="Jones T."/>
            <person name="Grant M."/>
            <person name="Ambacheew D."/>
            <person name="Muzemil S."/>
            <person name="Studholme D.J."/>
        </authorList>
    </citation>
    <scope>NUCLEOTIDE SEQUENCE [LARGE SCALE GENOMIC DNA]</scope>
</reference>
<feature type="transmembrane region" description="Helical" evidence="8">
    <location>
        <begin position="49"/>
        <end position="68"/>
    </location>
</feature>
<evidence type="ECO:0000256" key="8">
    <source>
        <dbReference type="RuleBase" id="RU363121"/>
    </source>
</evidence>
<dbReference type="Proteomes" id="UP000287651">
    <property type="component" value="Unassembled WGS sequence"/>
</dbReference>
<gene>
    <name evidence="9" type="ORF">B296_00056382</name>
</gene>
<dbReference type="InterPro" id="IPR004667">
    <property type="entry name" value="ADP_ATP_car_bac_type"/>
</dbReference>
<name>A0A426WYJ5_ENSVE</name>
<dbReference type="GO" id="GO:0005524">
    <property type="term" value="F:ATP binding"/>
    <property type="evidence" value="ECO:0007669"/>
    <property type="project" value="UniProtKB-KW"/>
</dbReference>
<evidence type="ECO:0000313" key="9">
    <source>
        <dbReference type="EMBL" id="RRT32321.1"/>
    </source>
</evidence>
<dbReference type="AlphaFoldDB" id="A0A426WYJ5"/>
<keyword evidence="6 8" id="KW-1133">Transmembrane helix</keyword>
<evidence type="ECO:0000256" key="1">
    <source>
        <dbReference type="ARBA" id="ARBA00004141"/>
    </source>
</evidence>
<keyword evidence="4 8" id="KW-0547">Nucleotide-binding</keyword>
<organism evidence="9 10">
    <name type="scientific">Ensete ventricosum</name>
    <name type="common">Abyssinian banana</name>
    <name type="synonym">Musa ensete</name>
    <dbReference type="NCBI Taxonomy" id="4639"/>
    <lineage>
        <taxon>Eukaryota</taxon>
        <taxon>Viridiplantae</taxon>
        <taxon>Streptophyta</taxon>
        <taxon>Embryophyta</taxon>
        <taxon>Tracheophyta</taxon>
        <taxon>Spermatophyta</taxon>
        <taxon>Magnoliopsida</taxon>
        <taxon>Liliopsida</taxon>
        <taxon>Zingiberales</taxon>
        <taxon>Musaceae</taxon>
        <taxon>Ensete</taxon>
    </lineage>
</organism>
<evidence type="ECO:0000256" key="5">
    <source>
        <dbReference type="ARBA" id="ARBA00022840"/>
    </source>
</evidence>
<evidence type="ECO:0000256" key="4">
    <source>
        <dbReference type="ARBA" id="ARBA00022741"/>
    </source>
</evidence>
<dbReference type="Pfam" id="PF03219">
    <property type="entry name" value="TLC"/>
    <property type="match status" value="1"/>
</dbReference>
<dbReference type="EMBL" id="AMZH03032623">
    <property type="protein sequence ID" value="RRT32321.1"/>
    <property type="molecule type" value="Genomic_DNA"/>
</dbReference>
<keyword evidence="2 8" id="KW-0813">Transport</keyword>
<dbReference type="GO" id="GO:0005471">
    <property type="term" value="F:ATP:ADP antiporter activity"/>
    <property type="evidence" value="ECO:0007669"/>
    <property type="project" value="InterPro"/>
</dbReference>
<evidence type="ECO:0000256" key="3">
    <source>
        <dbReference type="ARBA" id="ARBA00022692"/>
    </source>
</evidence>
<comment type="caution">
    <text evidence="8">Lacks conserved residue(s) required for the propagation of feature annotation.</text>
</comment>